<evidence type="ECO:0000256" key="4">
    <source>
        <dbReference type="PROSITE-ProRule" id="PRU00473"/>
    </source>
</evidence>
<dbReference type="PANTHER" id="PTHR30329">
    <property type="entry name" value="STATOR ELEMENT OF FLAGELLAR MOTOR COMPLEX"/>
    <property type="match status" value="1"/>
</dbReference>
<comment type="subcellular location">
    <subcellularLocation>
        <location evidence="1">Cell outer membrane</location>
    </subcellularLocation>
</comment>
<dbReference type="Gene3D" id="3.40.1520.20">
    <property type="match status" value="1"/>
</dbReference>
<keyword evidence="8" id="KW-1185">Reference proteome</keyword>
<reference evidence="7 8" key="1">
    <citation type="submission" date="2016-10" db="EMBL/GenBank/DDBJ databases">
        <title>Alkaliphiles isolated from bioreactors.</title>
        <authorList>
            <person name="Salah Z."/>
            <person name="Rout S.P."/>
            <person name="Humphreys P.N."/>
        </authorList>
    </citation>
    <scope>NUCLEOTIDE SEQUENCE [LARGE SCALE GENOMIC DNA]</scope>
    <source>
        <strain evidence="7 8">ZS02</strain>
    </source>
</reference>
<feature type="domain" description="OmpA-like" evidence="6">
    <location>
        <begin position="149"/>
        <end position="264"/>
    </location>
</feature>
<evidence type="ECO:0000256" key="2">
    <source>
        <dbReference type="ARBA" id="ARBA00023136"/>
    </source>
</evidence>
<dbReference type="InterPro" id="IPR050330">
    <property type="entry name" value="Bact_OuterMem_StrucFunc"/>
</dbReference>
<evidence type="ECO:0000256" key="1">
    <source>
        <dbReference type="ARBA" id="ARBA00004442"/>
    </source>
</evidence>
<dbReference type="EMBL" id="MTHD01000002">
    <property type="protein sequence ID" value="OMG54913.1"/>
    <property type="molecule type" value="Genomic_DNA"/>
</dbReference>
<dbReference type="InterPro" id="IPR036737">
    <property type="entry name" value="OmpA-like_sf"/>
</dbReference>
<gene>
    <name evidence="7" type="ORF">BJN45_07035</name>
</gene>
<dbReference type="AlphaFoldDB" id="A0A1R1I820"/>
<keyword evidence="3" id="KW-0998">Cell outer membrane</keyword>
<comment type="caution">
    <text evidence="7">The sequence shown here is derived from an EMBL/GenBank/DDBJ whole genome shotgun (WGS) entry which is preliminary data.</text>
</comment>
<dbReference type="STRING" id="418702.BJN45_07035"/>
<dbReference type="CDD" id="cd07185">
    <property type="entry name" value="OmpA_C-like"/>
    <property type="match status" value="1"/>
</dbReference>
<dbReference type="SUPFAM" id="SSF103088">
    <property type="entry name" value="OmpA-like"/>
    <property type="match status" value="1"/>
</dbReference>
<organism evidence="7 8">
    <name type="scientific">Azonexus hydrophilus</name>
    <dbReference type="NCBI Taxonomy" id="418702"/>
    <lineage>
        <taxon>Bacteria</taxon>
        <taxon>Pseudomonadati</taxon>
        <taxon>Pseudomonadota</taxon>
        <taxon>Betaproteobacteria</taxon>
        <taxon>Rhodocyclales</taxon>
        <taxon>Azonexaceae</taxon>
        <taxon>Azonexus</taxon>
    </lineage>
</organism>
<keyword evidence="5" id="KW-0732">Signal</keyword>
<evidence type="ECO:0000313" key="8">
    <source>
        <dbReference type="Proteomes" id="UP000187526"/>
    </source>
</evidence>
<sequence length="264" mass="27783">MSRGVSMMFRVITTAACLALSPPVFADTAASLQAHSKVVASGSVPDEAARAAILGKLRDLYGATNVVDRLEVGGVVPPPNWTEYMTKLLVDNLKAVHAGEMQVNGTQIAIKGNVSNEAMRQQVVSNMAIALNPTYTVNNGLVVSEGAQGVLDKTLSNRVVEFESGSARLTPAGIAILDEMLLAMKQIGMPRIQIIGHTDSSGNRLANIGLSLARANAVRGYLIDKGVPADSLSAVGSGPDHPVDSNQTVEGRAKNRRIEFRLAG</sequence>
<dbReference type="Gene3D" id="3.30.1330.60">
    <property type="entry name" value="OmpA-like domain"/>
    <property type="match status" value="1"/>
</dbReference>
<dbReference type="Pfam" id="PF00691">
    <property type="entry name" value="OmpA"/>
    <property type="match status" value="1"/>
</dbReference>
<name>A0A1R1I820_9RHOO</name>
<feature type="chain" id="PRO_5012435629" evidence="5">
    <location>
        <begin position="27"/>
        <end position="264"/>
    </location>
</feature>
<dbReference type="InterPro" id="IPR006665">
    <property type="entry name" value="OmpA-like"/>
</dbReference>
<evidence type="ECO:0000256" key="5">
    <source>
        <dbReference type="SAM" id="SignalP"/>
    </source>
</evidence>
<dbReference type="Proteomes" id="UP000187526">
    <property type="component" value="Unassembled WGS sequence"/>
</dbReference>
<evidence type="ECO:0000259" key="6">
    <source>
        <dbReference type="PROSITE" id="PS51123"/>
    </source>
</evidence>
<dbReference type="PRINTS" id="PR01021">
    <property type="entry name" value="OMPADOMAIN"/>
</dbReference>
<keyword evidence="2 4" id="KW-0472">Membrane</keyword>
<evidence type="ECO:0000256" key="3">
    <source>
        <dbReference type="ARBA" id="ARBA00023237"/>
    </source>
</evidence>
<accession>A0A1R1I820</accession>
<feature type="signal peptide" evidence="5">
    <location>
        <begin position="1"/>
        <end position="26"/>
    </location>
</feature>
<dbReference type="InterPro" id="IPR006664">
    <property type="entry name" value="OMP_bac"/>
</dbReference>
<dbReference type="GO" id="GO:0009279">
    <property type="term" value="C:cell outer membrane"/>
    <property type="evidence" value="ECO:0007669"/>
    <property type="project" value="UniProtKB-SubCell"/>
</dbReference>
<evidence type="ECO:0000313" key="7">
    <source>
        <dbReference type="EMBL" id="OMG54913.1"/>
    </source>
</evidence>
<dbReference type="PROSITE" id="PS51123">
    <property type="entry name" value="OMPA_2"/>
    <property type="match status" value="1"/>
</dbReference>
<dbReference type="PANTHER" id="PTHR30329:SF21">
    <property type="entry name" value="LIPOPROTEIN YIAD-RELATED"/>
    <property type="match status" value="1"/>
</dbReference>
<proteinExistence type="predicted"/>
<protein>
    <submittedName>
        <fullName evidence="7">Cell envelope biogenesis protein OmpA</fullName>
    </submittedName>
</protein>